<dbReference type="Pfam" id="PF13186">
    <property type="entry name" value="SPASM"/>
    <property type="match status" value="1"/>
</dbReference>
<evidence type="ECO:0000256" key="2">
    <source>
        <dbReference type="ARBA" id="ARBA00022691"/>
    </source>
</evidence>
<accession>A0ABV3XUV3</accession>
<dbReference type="PANTHER" id="PTHR11228:SF35">
    <property type="entry name" value="MOLYBDENUM COFACTOR BIOSYNTHESIS PROTEIN A-RELATED"/>
    <property type="match status" value="1"/>
</dbReference>
<keyword evidence="5" id="KW-0411">Iron-sulfur</keyword>
<dbReference type="CDD" id="cd21109">
    <property type="entry name" value="SPASM"/>
    <property type="match status" value="1"/>
</dbReference>
<proteinExistence type="predicted"/>
<feature type="domain" description="4Fe4S-binding SPASM" evidence="6">
    <location>
        <begin position="121"/>
        <end position="185"/>
    </location>
</feature>
<dbReference type="Proteomes" id="UP001560019">
    <property type="component" value="Unassembled WGS sequence"/>
</dbReference>
<evidence type="ECO:0000313" key="7">
    <source>
        <dbReference type="EMBL" id="MEX5729131.1"/>
    </source>
</evidence>
<evidence type="ECO:0000256" key="3">
    <source>
        <dbReference type="ARBA" id="ARBA00022723"/>
    </source>
</evidence>
<dbReference type="SFLD" id="SFLDG01067">
    <property type="entry name" value="SPASM/twitch_domain_containing"/>
    <property type="match status" value="1"/>
</dbReference>
<keyword evidence="4" id="KW-0408">Iron</keyword>
<evidence type="ECO:0000256" key="4">
    <source>
        <dbReference type="ARBA" id="ARBA00023004"/>
    </source>
</evidence>
<organism evidence="7 8">
    <name type="scientific">Rhodovulum iodosum</name>
    <dbReference type="NCBI Taxonomy" id="68291"/>
    <lineage>
        <taxon>Bacteria</taxon>
        <taxon>Pseudomonadati</taxon>
        <taxon>Pseudomonadota</taxon>
        <taxon>Alphaproteobacteria</taxon>
        <taxon>Rhodobacterales</taxon>
        <taxon>Paracoccaceae</taxon>
        <taxon>Rhodovulum</taxon>
    </lineage>
</organism>
<dbReference type="SUPFAM" id="SSF102114">
    <property type="entry name" value="Radical SAM enzymes"/>
    <property type="match status" value="1"/>
</dbReference>
<dbReference type="Gene3D" id="3.20.20.70">
    <property type="entry name" value="Aldolase class I"/>
    <property type="match status" value="2"/>
</dbReference>
<name>A0ABV3XUV3_9RHOB</name>
<evidence type="ECO:0000256" key="1">
    <source>
        <dbReference type="ARBA" id="ARBA00001966"/>
    </source>
</evidence>
<dbReference type="InterPro" id="IPR050377">
    <property type="entry name" value="Radical_SAM_PqqE_MftC-like"/>
</dbReference>
<keyword evidence="3" id="KW-0479">Metal-binding</keyword>
<dbReference type="InterPro" id="IPR007197">
    <property type="entry name" value="rSAM"/>
</dbReference>
<dbReference type="RefSeq" id="WP_125402944.1">
    <property type="nucleotide sequence ID" value="NZ_JBEHHI010000002.1"/>
</dbReference>
<dbReference type="EMBL" id="JBEHHI010000002">
    <property type="protein sequence ID" value="MEX5729131.1"/>
    <property type="molecule type" value="Genomic_DNA"/>
</dbReference>
<dbReference type="InterPro" id="IPR023885">
    <property type="entry name" value="4Fe4S-binding_SPASM_dom"/>
</dbReference>
<keyword evidence="2" id="KW-0949">S-adenosyl-L-methionine</keyword>
<sequence length="462" mass="50158">MAQSDAPVRLAEFDRAFAAANLQAHDPDAGDGVLENAARALLGHPAGAADRAALTRLAAGGSVVALALAARAEIDGGTPKAAAALLRRALARAPNHLTLQRLLDTAEGRSRPADALAGRFCPAPFENIETEPGGDVHFCCPAWLPVPIGNLDTQSADEIWNSPAAQAIRASIHDGSYRFCSRTHCPKLSEGTLPRRAALSSPWLRRQAESGATTLKDGPRKIVLSHDRSCNLSCPSCRKGLILARREEQAAMNDMADKVLFPLMRHADRLRVTASGDPFGSAHFQYVLRHLDRADNPRLIVDLQTNGTLLTPRLWDRLGLEGKVGKLLVSVDAARPETYAVLRRGGRWDELRRNLDFFAALRREDRVEAFRLDVVVQALNADELPEVVALARRLGCDGVKFQMIRSWGSYTPEQFAEADISDPAHPGYAAFLEVLRAPALASPYVEFWGMERALAEAGRAAA</sequence>
<dbReference type="InterPro" id="IPR058240">
    <property type="entry name" value="rSAM_sf"/>
</dbReference>
<dbReference type="SFLD" id="SFLDS00029">
    <property type="entry name" value="Radical_SAM"/>
    <property type="match status" value="1"/>
</dbReference>
<comment type="cofactor">
    <cofactor evidence="1">
        <name>[4Fe-4S] cluster</name>
        <dbReference type="ChEBI" id="CHEBI:49883"/>
    </cofactor>
</comment>
<reference evidence="7 8" key="1">
    <citation type="submission" date="2024-06" db="EMBL/GenBank/DDBJ databases">
        <title>Genome of Rhodovulum iodosum, a marine photoferrotroph.</title>
        <authorList>
            <person name="Bianchini G."/>
            <person name="Nikeleit V."/>
            <person name="Kappler A."/>
            <person name="Bryce C."/>
            <person name="Sanchez-Baracaldo P."/>
        </authorList>
    </citation>
    <scope>NUCLEOTIDE SEQUENCE [LARGE SCALE GENOMIC DNA]</scope>
    <source>
        <strain evidence="7 8">UT/N1</strain>
    </source>
</reference>
<keyword evidence="8" id="KW-1185">Reference proteome</keyword>
<evidence type="ECO:0000256" key="5">
    <source>
        <dbReference type="ARBA" id="ARBA00023014"/>
    </source>
</evidence>
<evidence type="ECO:0000259" key="6">
    <source>
        <dbReference type="Pfam" id="PF13186"/>
    </source>
</evidence>
<dbReference type="PANTHER" id="PTHR11228">
    <property type="entry name" value="RADICAL SAM DOMAIN PROTEIN"/>
    <property type="match status" value="1"/>
</dbReference>
<gene>
    <name evidence="7" type="ORF">Ga0609869_002484</name>
</gene>
<comment type="caution">
    <text evidence="7">The sequence shown here is derived from an EMBL/GenBank/DDBJ whole genome shotgun (WGS) entry which is preliminary data.</text>
</comment>
<evidence type="ECO:0000313" key="8">
    <source>
        <dbReference type="Proteomes" id="UP001560019"/>
    </source>
</evidence>
<dbReference type="InterPro" id="IPR013785">
    <property type="entry name" value="Aldolase_TIM"/>
</dbReference>
<protein>
    <submittedName>
        <fullName evidence="7">MoaA/NifB/PqqE/SkfB family radical SAM enzyme</fullName>
    </submittedName>
</protein>